<sequence>MTRGSPIVTDSGISLRDRRVLSGFFSPTGAQQLGTQKSQLMSRPVRNPLLLNNPISSHLDLPTAAAAATTLRLAPAATSARPRRRSCPPPGGSARRPPRPHPPRVAASAPAPSPPPTAGGCEHSSALALTHRCVPPHACAHRRAAARVPAPSPPPTAAQGLLFVFAFAVPGLLPEGLQKTRARLQQDIAKCS</sequence>
<protein>
    <submittedName>
        <fullName evidence="2">Uncharacterized protein</fullName>
    </submittedName>
</protein>
<dbReference type="AlphaFoldDB" id="A0A8T0PMW2"/>
<proteinExistence type="predicted"/>
<name>A0A8T0PMW2_PANVG</name>
<feature type="region of interest" description="Disordered" evidence="1">
    <location>
        <begin position="74"/>
        <end position="123"/>
    </location>
</feature>
<dbReference type="EMBL" id="CM029051">
    <property type="protein sequence ID" value="KAG2561583.1"/>
    <property type="molecule type" value="Genomic_DNA"/>
</dbReference>
<organism evidence="2 3">
    <name type="scientific">Panicum virgatum</name>
    <name type="common">Blackwell switchgrass</name>
    <dbReference type="NCBI Taxonomy" id="38727"/>
    <lineage>
        <taxon>Eukaryota</taxon>
        <taxon>Viridiplantae</taxon>
        <taxon>Streptophyta</taxon>
        <taxon>Embryophyta</taxon>
        <taxon>Tracheophyta</taxon>
        <taxon>Spermatophyta</taxon>
        <taxon>Magnoliopsida</taxon>
        <taxon>Liliopsida</taxon>
        <taxon>Poales</taxon>
        <taxon>Poaceae</taxon>
        <taxon>PACMAD clade</taxon>
        <taxon>Panicoideae</taxon>
        <taxon>Panicodae</taxon>
        <taxon>Paniceae</taxon>
        <taxon>Panicinae</taxon>
        <taxon>Panicum</taxon>
        <taxon>Panicum sect. Hiantes</taxon>
    </lineage>
</organism>
<gene>
    <name evidence="2" type="ORF">PVAP13_8KG206206</name>
</gene>
<dbReference type="EMBL" id="CM029051">
    <property type="protein sequence ID" value="KAG2561584.1"/>
    <property type="molecule type" value="Genomic_DNA"/>
</dbReference>
<accession>A0A8T0PMW2</accession>
<comment type="caution">
    <text evidence="2">The sequence shown here is derived from an EMBL/GenBank/DDBJ whole genome shotgun (WGS) entry which is preliminary data.</text>
</comment>
<reference evidence="2 3" key="1">
    <citation type="submission" date="2020-05" db="EMBL/GenBank/DDBJ databases">
        <title>WGS assembly of Panicum virgatum.</title>
        <authorList>
            <person name="Lovell J.T."/>
            <person name="Jenkins J."/>
            <person name="Shu S."/>
            <person name="Juenger T.E."/>
            <person name="Schmutz J."/>
        </authorList>
    </citation>
    <scope>NUCLEOTIDE SEQUENCE [LARGE SCALE GENOMIC DNA]</scope>
    <source>
        <strain evidence="2">AP13</strain>
        <strain evidence="3">cv. AP13</strain>
    </source>
</reference>
<evidence type="ECO:0000313" key="2">
    <source>
        <dbReference type="EMBL" id="KAG2561582.1"/>
    </source>
</evidence>
<dbReference type="EMBL" id="CM029051">
    <property type="protein sequence ID" value="KAG2561581.1"/>
    <property type="molecule type" value="Genomic_DNA"/>
</dbReference>
<evidence type="ECO:0000313" key="3">
    <source>
        <dbReference type="Proteomes" id="UP000823388"/>
    </source>
</evidence>
<evidence type="ECO:0000256" key="1">
    <source>
        <dbReference type="SAM" id="MobiDB-lite"/>
    </source>
</evidence>
<dbReference type="EMBL" id="CM029051">
    <property type="protein sequence ID" value="KAG2561582.1"/>
    <property type="molecule type" value="Genomic_DNA"/>
</dbReference>
<dbReference type="Proteomes" id="UP000823388">
    <property type="component" value="Chromosome 8K"/>
</dbReference>
<keyword evidence="3" id="KW-1185">Reference proteome</keyword>